<keyword evidence="5" id="KW-0408">Iron</keyword>
<dbReference type="InterPro" id="IPR005249">
    <property type="entry name" value="YqeK"/>
</dbReference>
<dbReference type="InterPro" id="IPR003607">
    <property type="entry name" value="HD/PDEase_dom"/>
</dbReference>
<evidence type="ECO:0000256" key="6">
    <source>
        <dbReference type="ARBA" id="ARBA00049417"/>
    </source>
</evidence>
<dbReference type="PANTHER" id="PTHR35795">
    <property type="entry name" value="SLR1885 PROTEIN"/>
    <property type="match status" value="1"/>
</dbReference>
<dbReference type="SUPFAM" id="SSF109604">
    <property type="entry name" value="HD-domain/PDEase-like"/>
    <property type="match status" value="1"/>
</dbReference>
<dbReference type="Proteomes" id="UP000184278">
    <property type="component" value="Unassembled WGS sequence"/>
</dbReference>
<keyword evidence="9" id="KW-1185">Reference proteome</keyword>
<sequence>MKIIEASQKYRIEMEKVLKKDRFDHTLGVAYTAANMAFVFDEDIEKAIIAGMLHDCAKCIPHSEQIEICKKYGVELTDVEMRNQKLIHAKAGMCLARYKYDIEDQYILDAIRYHTTGRPDMTRLDKIIFTADFIEPNRRMLKDMDVIRKEALSDLDEAVYHILKNSLDYLGGQDDEMDPMTIQTYEFYKNKLQKGEQI</sequence>
<dbReference type="OrthoDB" id="5295945at2"/>
<evidence type="ECO:0000256" key="3">
    <source>
        <dbReference type="ARBA" id="ARBA00022741"/>
    </source>
</evidence>
<dbReference type="GO" id="GO:0000166">
    <property type="term" value="F:nucleotide binding"/>
    <property type="evidence" value="ECO:0007669"/>
    <property type="project" value="UniProtKB-KW"/>
</dbReference>
<evidence type="ECO:0000259" key="7">
    <source>
        <dbReference type="PROSITE" id="PS51831"/>
    </source>
</evidence>
<reference evidence="9" key="1">
    <citation type="submission" date="2016-11" db="EMBL/GenBank/DDBJ databases">
        <authorList>
            <person name="Varghese N."/>
            <person name="Submissions S."/>
        </authorList>
    </citation>
    <scope>NUCLEOTIDE SEQUENCE [LARGE SCALE GENOMIC DNA]</scope>
    <source>
        <strain evidence="9">DSM 3071</strain>
    </source>
</reference>
<dbReference type="RefSeq" id="WP_073387852.1">
    <property type="nucleotide sequence ID" value="NZ_FQXK01000018.1"/>
</dbReference>
<evidence type="ECO:0000256" key="1">
    <source>
        <dbReference type="ARBA" id="ARBA00012506"/>
    </source>
</evidence>
<feature type="domain" description="HD" evidence="7">
    <location>
        <begin position="22"/>
        <end position="137"/>
    </location>
</feature>
<proteinExistence type="predicted"/>
<keyword evidence="3" id="KW-0547">Nucleotide-binding</keyword>
<evidence type="ECO:0000256" key="2">
    <source>
        <dbReference type="ARBA" id="ARBA00022723"/>
    </source>
</evidence>
<evidence type="ECO:0000256" key="5">
    <source>
        <dbReference type="ARBA" id="ARBA00023004"/>
    </source>
</evidence>
<accession>A0A1M5ZGF4</accession>
<protein>
    <recommendedName>
        <fullName evidence="1">bis(5'-nucleosyl)-tetraphosphatase (symmetrical)</fullName>
        <ecNumber evidence="1">3.6.1.41</ecNumber>
    </recommendedName>
</protein>
<dbReference type="Pfam" id="PF01966">
    <property type="entry name" value="HD"/>
    <property type="match status" value="1"/>
</dbReference>
<dbReference type="SMART" id="SM00471">
    <property type="entry name" value="HDc"/>
    <property type="match status" value="1"/>
</dbReference>
<evidence type="ECO:0000313" key="8">
    <source>
        <dbReference type="EMBL" id="SHI23355.1"/>
    </source>
</evidence>
<dbReference type="GO" id="GO:0046872">
    <property type="term" value="F:metal ion binding"/>
    <property type="evidence" value="ECO:0007669"/>
    <property type="project" value="UniProtKB-KW"/>
</dbReference>
<dbReference type="EMBL" id="FQXK01000018">
    <property type="protein sequence ID" value="SHI23355.1"/>
    <property type="molecule type" value="Genomic_DNA"/>
</dbReference>
<dbReference type="PROSITE" id="PS51831">
    <property type="entry name" value="HD"/>
    <property type="match status" value="1"/>
</dbReference>
<dbReference type="STRING" id="1121131.SAMN02745229_02275"/>
<dbReference type="NCBIfam" id="TIGR00488">
    <property type="entry name" value="bis(5'-nucleosyl)-tetraphosphatase (symmetrical) YqeK"/>
    <property type="match status" value="1"/>
</dbReference>
<dbReference type="NCBIfam" id="TIGR00277">
    <property type="entry name" value="HDIG"/>
    <property type="match status" value="1"/>
</dbReference>
<dbReference type="GeneID" id="89509801"/>
<dbReference type="InterPro" id="IPR006674">
    <property type="entry name" value="HD_domain"/>
</dbReference>
<organism evidence="8 9">
    <name type="scientific">Butyrivibrio fibrisolvens DSM 3071</name>
    <dbReference type="NCBI Taxonomy" id="1121131"/>
    <lineage>
        <taxon>Bacteria</taxon>
        <taxon>Bacillati</taxon>
        <taxon>Bacillota</taxon>
        <taxon>Clostridia</taxon>
        <taxon>Lachnospirales</taxon>
        <taxon>Lachnospiraceae</taxon>
        <taxon>Butyrivibrio</taxon>
    </lineage>
</organism>
<evidence type="ECO:0000313" key="9">
    <source>
        <dbReference type="Proteomes" id="UP000184278"/>
    </source>
</evidence>
<comment type="catalytic activity">
    <reaction evidence="6">
        <text>P(1),P(4)-bis(5'-adenosyl) tetraphosphate + H2O = 2 ADP + 2 H(+)</text>
        <dbReference type="Rhea" id="RHEA:24252"/>
        <dbReference type="ChEBI" id="CHEBI:15377"/>
        <dbReference type="ChEBI" id="CHEBI:15378"/>
        <dbReference type="ChEBI" id="CHEBI:58141"/>
        <dbReference type="ChEBI" id="CHEBI:456216"/>
        <dbReference type="EC" id="3.6.1.41"/>
    </reaction>
</comment>
<dbReference type="InterPro" id="IPR006675">
    <property type="entry name" value="HDIG_dom"/>
</dbReference>
<name>A0A1M5ZGF4_BUTFI</name>
<dbReference type="InterPro" id="IPR051094">
    <property type="entry name" value="Diverse_Catalytic_Enzymes"/>
</dbReference>
<dbReference type="AlphaFoldDB" id="A0A1M5ZGF4"/>
<evidence type="ECO:0000256" key="4">
    <source>
        <dbReference type="ARBA" id="ARBA00022801"/>
    </source>
</evidence>
<gene>
    <name evidence="8" type="ORF">SAMN02745229_02275</name>
</gene>
<dbReference type="PANTHER" id="PTHR35795:SF1">
    <property type="entry name" value="BIS(5'-NUCLEOSYL)-TETRAPHOSPHATASE, SYMMETRICAL"/>
    <property type="match status" value="1"/>
</dbReference>
<keyword evidence="4 8" id="KW-0378">Hydrolase</keyword>
<dbReference type="EC" id="3.6.1.41" evidence="1"/>
<dbReference type="GO" id="GO:0008803">
    <property type="term" value="F:bis(5'-nucleosyl)-tetraphosphatase (symmetrical) activity"/>
    <property type="evidence" value="ECO:0007669"/>
    <property type="project" value="UniProtKB-EC"/>
</dbReference>
<dbReference type="CDD" id="cd00077">
    <property type="entry name" value="HDc"/>
    <property type="match status" value="1"/>
</dbReference>
<keyword evidence="2" id="KW-0479">Metal-binding</keyword>
<dbReference type="Gene3D" id="1.10.3210.10">
    <property type="entry name" value="Hypothetical protein af1432"/>
    <property type="match status" value="1"/>
</dbReference>